<proteinExistence type="predicted"/>
<dbReference type="KEGG" id="mcos:GM418_20725"/>
<reference evidence="2 3" key="1">
    <citation type="submission" date="2019-11" db="EMBL/GenBank/DDBJ databases">
        <authorList>
            <person name="Zheng R.K."/>
            <person name="Sun C.M."/>
        </authorList>
    </citation>
    <scope>NUCLEOTIDE SEQUENCE [LARGE SCALE GENOMIC DNA]</scope>
    <source>
        <strain evidence="2 3">WC007</strain>
    </source>
</reference>
<evidence type="ECO:0000313" key="2">
    <source>
        <dbReference type="EMBL" id="QGY46006.1"/>
    </source>
</evidence>
<accession>A0A6I6JSL5</accession>
<evidence type="ECO:0000256" key="1">
    <source>
        <dbReference type="ARBA" id="ARBA00022729"/>
    </source>
</evidence>
<dbReference type="InterPro" id="IPR014755">
    <property type="entry name" value="Cu-Rt/internalin_Ig-like"/>
</dbReference>
<organism evidence="2 3">
    <name type="scientific">Maribellus comscasis</name>
    <dbReference type="NCBI Taxonomy" id="2681766"/>
    <lineage>
        <taxon>Bacteria</taxon>
        <taxon>Pseudomonadati</taxon>
        <taxon>Bacteroidota</taxon>
        <taxon>Bacteroidia</taxon>
        <taxon>Marinilabiliales</taxon>
        <taxon>Prolixibacteraceae</taxon>
        <taxon>Maribellus</taxon>
    </lineage>
</organism>
<dbReference type="RefSeq" id="WP_158869144.1">
    <property type="nucleotide sequence ID" value="NZ_CP046401.1"/>
</dbReference>
<sequence>MSLFRKISILFEKSYWGSEFFEKVSGIRSVVFSPVYSLILTAVFLLAFESIAAQNWNWTGDVSNDWHEAANWDQGSVPDGNAKVIIGLVSSGIYPEIKNNVTVSTLTVSDWYGGAIAVVNGATLTVENNLDIQDYGEILLDNGNLQFNGKGNNGHDITMAFLNTSIRIVNSGTLNSPNCKLTINGELILEDGNINLGDGFELASGKTFDVLRGSVNVYGPTLIKGTLNGGVGNFVFDGDSSNSTHKAEIRSEGRFYMSPSASDVQTLDCTSDTPELSGGTVDFYTPCYIQNSGYFYGGNAYVTFYNSISPNGTAVIETHNGILLFKADLTAHSTANINITCEGTIQVDGNTTLKSAGYINAMGGNIYFGGNLRTEKSSGTINAGGSTIYFSGSSFENEGYFNAGTSTFVFSGGSQEFSTHSWRADNTFYNLVVEIGADVQSTHNVMVLNDLEVSEAGSFTIEPGKTLDAVGYVTGEDYIFTNRPYIISIVINSENTITAVFNEPLDPVSSQTASNYRVENETGNTIDYPLNPVLGGVNNNEISLTLGFNIVSDVDYYLIGNNIKNLNNYTLSVNHKKRFLETEPANFWRWAGTIDSEWEKAGNWVKNKLPQTSSHVVIPITPNDPLISSQGNRIFDLEIKTGASLTIGSTGNLTVDNSVSNSAGSGGLLIASDTEGTGSLIHNTNGVLATFQRYISGEPQTWQMISSPVADQEISGNFTPTGGSDAYGDNTRYDFYSWYEPDTSWVYLLNIDQPPTWLTSNNNSNNFISGRGYLISYKDAHPTKAFQGTLSNGEVSVQLSKTAGTGTEFGFNLVGNPYPSSVDWKSSGWGRNTLEGNNQGYDIWIWSETNNNYGAYNSASASDDGTLGVSRYIAPTQGFFVKASQSGVLSMNNSVRVNKGAGNWLKSANSTQNRIVVDVESSDGFGKDEVIIEFGHTGQETGTAKRFSFVSASPSLFLEEEQMAYSIRLLGEKEDYPVLPVSFDAGESGNYELTFQFNSTAFEIFRLYDRITGQWNDIEEGEVYSFEAEKDENTDRFVLQIVSGDYADPYETLPVIIYSEQRKITADLRLVEGEYTCDVYTLTGQKLVTRKLFGGQTSQFVVPSASSIVIVQIVGQEGRKIEKVPVVY</sequence>
<evidence type="ECO:0000313" key="3">
    <source>
        <dbReference type="Proteomes" id="UP000428260"/>
    </source>
</evidence>
<evidence type="ECO:0008006" key="4">
    <source>
        <dbReference type="Google" id="ProtNLM"/>
    </source>
</evidence>
<name>A0A6I6JSL5_9BACT</name>
<dbReference type="Proteomes" id="UP000428260">
    <property type="component" value="Chromosome"/>
</dbReference>
<protein>
    <recommendedName>
        <fullName evidence="4">T9SS C-terminal target domain-containing protein</fullName>
    </recommendedName>
</protein>
<dbReference type="EMBL" id="CP046401">
    <property type="protein sequence ID" value="QGY46006.1"/>
    <property type="molecule type" value="Genomic_DNA"/>
</dbReference>
<dbReference type="Gene3D" id="2.60.40.1220">
    <property type="match status" value="1"/>
</dbReference>
<gene>
    <name evidence="2" type="ORF">GM418_20725</name>
</gene>
<dbReference type="AlphaFoldDB" id="A0A6I6JSL5"/>
<keyword evidence="1" id="KW-0732">Signal</keyword>
<keyword evidence="3" id="KW-1185">Reference proteome</keyword>